<evidence type="ECO:0000313" key="2">
    <source>
        <dbReference type="Proteomes" id="UP000292282"/>
    </source>
</evidence>
<gene>
    <name evidence="1" type="ORF">CWI38_0406p0030</name>
</gene>
<sequence>MAVQYIFLIVYHIFATLNRTDSIISNETDEKNCQSNGEIISSMIPFIILNDASKIADKPNMNLNYDQIDSLASPASSSLYYSQINHQTSSVHSSHSIHNEFDGFIELANKNQNAEANVTEADSILYHPEFFIPDSTHLDEDILRDVLPVTDSAPYSNIIGAIPQLGEGNEDILRDVLPVTDSAPYSNIIGAIPQSEERNEAILRDALPVTDSATHPKIIGVIPQSEERNEDILRDVLPVTDSATNFNFIGILLHLNEKKWKLIVSLPPLVDINEEIAVKTVRTMETHSNTSSIFVQDDISFTPNHSQNDSTRLRLKRKWQTSEEVDEHMEFKHLSAIKLAHIIVETGIGEAIPCDNLTNKKNPVDIFYSKIYKYANSAEIKCSNYIFFIAKSKELYSEIYFGFQTIFPEDNTVRENNENSITRGNYEEIISKEIEEFGFGAISTDKKVNEVFIFAINLKNFEETYLSNLRSDEISNVTKKIAETMSIIQKHKNLGIFYELIKFIIYYQKNISNYIEKDCNLYFYFILSVISKQLPYFDGFQSLKYKKCLFSREKCGNDTRDLYLKKFYVQKLFSKLLLGIKNGTMRAKFYNIYIRGGVILDMKALHRIFLSVMVLQLVWPGRGGAMACHKEFIFSIYVNLFIEENIFYFENIREEILNHTLNKSRLNSFDNNIRFYVHNYNT</sequence>
<keyword evidence="2" id="KW-1185">Reference proteome</keyword>
<dbReference type="OrthoDB" id="10685850at2759"/>
<dbReference type="VEuPathDB" id="MicrosporidiaDB:CWI38_0406p0030"/>
<dbReference type="Proteomes" id="UP000292282">
    <property type="component" value="Unassembled WGS sequence"/>
</dbReference>
<reference evidence="1 2" key="1">
    <citation type="submission" date="2017-12" db="EMBL/GenBank/DDBJ databases">
        <authorList>
            <person name="Pombert J.-F."/>
            <person name="Haag K.L."/>
            <person name="Ebert D."/>
        </authorList>
    </citation>
    <scope>NUCLEOTIDE SEQUENCE [LARGE SCALE GENOMIC DNA]</scope>
    <source>
        <strain evidence="1">IL-G-3</strain>
    </source>
</reference>
<proteinExistence type="predicted"/>
<accession>A0A4Q9M0C8</accession>
<protein>
    <submittedName>
        <fullName evidence="1">Uncharacterized protein</fullName>
    </submittedName>
</protein>
<dbReference type="AlphaFoldDB" id="A0A4Q9M0C8"/>
<evidence type="ECO:0000313" key="1">
    <source>
        <dbReference type="EMBL" id="TBU13520.1"/>
    </source>
</evidence>
<comment type="caution">
    <text evidence="1">The sequence shown here is derived from an EMBL/GenBank/DDBJ whole genome shotgun (WGS) entry which is preliminary data.</text>
</comment>
<name>A0A4Q9M0C8_9MICR</name>
<dbReference type="EMBL" id="PITK01000406">
    <property type="protein sequence ID" value="TBU13520.1"/>
    <property type="molecule type" value="Genomic_DNA"/>
</dbReference>
<organism evidence="1 2">
    <name type="scientific">Hamiltosporidium tvaerminnensis</name>
    <dbReference type="NCBI Taxonomy" id="1176355"/>
    <lineage>
        <taxon>Eukaryota</taxon>
        <taxon>Fungi</taxon>
        <taxon>Fungi incertae sedis</taxon>
        <taxon>Microsporidia</taxon>
        <taxon>Dubosqiidae</taxon>
        <taxon>Hamiltosporidium</taxon>
    </lineage>
</organism>